<organism evidence="9 10">
    <name type="scientific">Conidiobolus coronatus (strain ATCC 28846 / CBS 209.66 / NRRL 28638)</name>
    <name type="common">Delacroixia coronata</name>
    <dbReference type="NCBI Taxonomy" id="796925"/>
    <lineage>
        <taxon>Eukaryota</taxon>
        <taxon>Fungi</taxon>
        <taxon>Fungi incertae sedis</taxon>
        <taxon>Zoopagomycota</taxon>
        <taxon>Entomophthoromycotina</taxon>
        <taxon>Entomophthoromycetes</taxon>
        <taxon>Entomophthorales</taxon>
        <taxon>Ancylistaceae</taxon>
        <taxon>Conidiobolus</taxon>
    </lineage>
</organism>
<dbReference type="Proteomes" id="UP000070444">
    <property type="component" value="Unassembled WGS sequence"/>
</dbReference>
<name>A0A137P1V7_CONC2</name>
<gene>
    <name evidence="9" type="ORF">CONCODRAFT_59716</name>
</gene>
<dbReference type="InterPro" id="IPR013855">
    <property type="entry name" value="Cdc37_N_dom"/>
</dbReference>
<dbReference type="Gene3D" id="6.10.140.250">
    <property type="match status" value="1"/>
</dbReference>
<dbReference type="Gene3D" id="1.20.58.610">
    <property type="entry name" value="Cdc37, Hsp90 binding domain"/>
    <property type="match status" value="1"/>
</dbReference>
<dbReference type="Pfam" id="PF08565">
    <property type="entry name" value="CDC37_M"/>
    <property type="match status" value="1"/>
</dbReference>
<dbReference type="GO" id="GO:0050821">
    <property type="term" value="P:protein stabilization"/>
    <property type="evidence" value="ECO:0007669"/>
    <property type="project" value="TreeGrafter"/>
</dbReference>
<evidence type="ECO:0000256" key="4">
    <source>
        <dbReference type="ARBA" id="ARBA00023186"/>
    </source>
</evidence>
<evidence type="ECO:0000259" key="8">
    <source>
        <dbReference type="SMART" id="SM01071"/>
    </source>
</evidence>
<dbReference type="SMART" id="SM01069">
    <property type="entry name" value="CDC37_C"/>
    <property type="match status" value="1"/>
</dbReference>
<dbReference type="PANTHER" id="PTHR12800:SF4">
    <property type="entry name" value="HSP90 CO-CHAPERONE CDC37"/>
    <property type="match status" value="1"/>
</dbReference>
<evidence type="ECO:0000313" key="9">
    <source>
        <dbReference type="EMBL" id="KXN69046.1"/>
    </source>
</evidence>
<dbReference type="GO" id="GO:0006457">
    <property type="term" value="P:protein folding"/>
    <property type="evidence" value="ECO:0007669"/>
    <property type="project" value="TreeGrafter"/>
</dbReference>
<evidence type="ECO:0000256" key="2">
    <source>
        <dbReference type="ARBA" id="ARBA00006222"/>
    </source>
</evidence>
<evidence type="ECO:0000256" key="3">
    <source>
        <dbReference type="ARBA" id="ARBA00022490"/>
    </source>
</evidence>
<feature type="domain" description="Cdc37 C-terminal" evidence="6">
    <location>
        <begin position="383"/>
        <end position="455"/>
    </location>
</feature>
<dbReference type="GO" id="GO:0051087">
    <property type="term" value="F:protein-folding chaperone binding"/>
    <property type="evidence" value="ECO:0007669"/>
    <property type="project" value="TreeGrafter"/>
</dbReference>
<sequence length="458" mass="52649">MSGLNYSKWDNLELSDDEDIECHPNVDKKSFIKWKQESIHQERAQRNHKIQQLEQRIQSNKKVMPMIEQAIESVKTAPEDKLEDFLDTLQEKVLEDNEKLQRKVAKSSSGTDKNVYNNAETPEDIFLSFLSFVQADIHRDSMELTKLNLQAKMVEELGKVKTHDEQCRTELEKEKKIKNSKLTSENLYKPGFDKTIVNKSTPVNAPPPASKPKAKVQTIETLNQDSLDRQMQNVNITESHASQEDEDEDIEISDVALKFSELDTLQNSYEFISRNPYIIETRFQDEILAHALELELAKKPKASKLAVHQSLLLSYCEKLGRDGISIFFKGLHERGKGMFMEDVDNTYSILKKRCKVIEEEQRNQKEKAVFQLHLADPESKIVVNIPNDSEEHKQAKEIFDTLPKDFQEALKSSDLDIINKCLAEYDENDAETMLQVCDQGGFLSFSVPPMESINQPPQ</sequence>
<dbReference type="STRING" id="796925.A0A137P1V7"/>
<evidence type="ECO:0000313" key="10">
    <source>
        <dbReference type="Proteomes" id="UP000070444"/>
    </source>
</evidence>
<dbReference type="InterPro" id="IPR004918">
    <property type="entry name" value="Cdc37"/>
</dbReference>
<dbReference type="SMART" id="SM01071">
    <property type="entry name" value="CDC37_N"/>
    <property type="match status" value="1"/>
</dbReference>
<dbReference type="OMA" id="NYSKWDQ"/>
<dbReference type="InterPro" id="IPR013874">
    <property type="entry name" value="Cdc37_Hsp90-bd"/>
</dbReference>
<dbReference type="GO" id="GO:0005737">
    <property type="term" value="C:cytoplasm"/>
    <property type="evidence" value="ECO:0007669"/>
    <property type="project" value="UniProtKB-SubCell"/>
</dbReference>
<feature type="domain" description="Cdc37 N-terminal" evidence="8">
    <location>
        <begin position="3"/>
        <end position="195"/>
    </location>
</feature>
<dbReference type="GO" id="GO:0051082">
    <property type="term" value="F:unfolded protein binding"/>
    <property type="evidence" value="ECO:0007669"/>
    <property type="project" value="TreeGrafter"/>
</dbReference>
<reference evidence="9 10" key="1">
    <citation type="journal article" date="2015" name="Genome Biol. Evol.">
        <title>Phylogenomic analyses indicate that early fungi evolved digesting cell walls of algal ancestors of land plants.</title>
        <authorList>
            <person name="Chang Y."/>
            <person name="Wang S."/>
            <person name="Sekimoto S."/>
            <person name="Aerts A.L."/>
            <person name="Choi C."/>
            <person name="Clum A."/>
            <person name="LaButti K.M."/>
            <person name="Lindquist E.A."/>
            <person name="Yee Ngan C."/>
            <person name="Ohm R.A."/>
            <person name="Salamov A.A."/>
            <person name="Grigoriev I.V."/>
            <person name="Spatafora J.W."/>
            <person name="Berbee M.L."/>
        </authorList>
    </citation>
    <scope>NUCLEOTIDE SEQUENCE [LARGE SCALE GENOMIC DNA]</scope>
    <source>
        <strain evidence="9 10">NRRL 28638</strain>
    </source>
</reference>
<dbReference type="EMBL" id="KQ964550">
    <property type="protein sequence ID" value="KXN69046.1"/>
    <property type="molecule type" value="Genomic_DNA"/>
</dbReference>
<dbReference type="GO" id="GO:0031072">
    <property type="term" value="F:heat shock protein binding"/>
    <property type="evidence" value="ECO:0007669"/>
    <property type="project" value="TreeGrafter"/>
</dbReference>
<keyword evidence="4" id="KW-0143">Chaperone</keyword>
<dbReference type="InterPro" id="IPR038189">
    <property type="entry name" value="Cdc37_Hsp90-bd_sf"/>
</dbReference>
<protein>
    <recommendedName>
        <fullName evidence="5">Hsp90 chaperone protein kinase-targeting subunit</fullName>
    </recommendedName>
</protein>
<comment type="subcellular location">
    <subcellularLocation>
        <location evidence="1">Cytoplasm</location>
    </subcellularLocation>
</comment>
<keyword evidence="3" id="KW-0963">Cytoplasm</keyword>
<evidence type="ECO:0000259" key="6">
    <source>
        <dbReference type="SMART" id="SM01069"/>
    </source>
</evidence>
<evidence type="ECO:0000256" key="1">
    <source>
        <dbReference type="ARBA" id="ARBA00004496"/>
    </source>
</evidence>
<dbReference type="AlphaFoldDB" id="A0A137P1V7"/>
<keyword evidence="10" id="KW-1185">Reference proteome</keyword>
<proteinExistence type="inferred from homology"/>
<evidence type="ECO:0000256" key="5">
    <source>
        <dbReference type="ARBA" id="ARBA00031396"/>
    </source>
</evidence>
<comment type="similarity">
    <text evidence="2">Belongs to the CDC37 family.</text>
</comment>
<dbReference type="PANTHER" id="PTHR12800">
    <property type="entry name" value="CDC37-RELATED"/>
    <property type="match status" value="1"/>
</dbReference>
<dbReference type="OrthoDB" id="440202at2759"/>
<dbReference type="SMART" id="SM01070">
    <property type="entry name" value="CDC37_M"/>
    <property type="match status" value="1"/>
</dbReference>
<evidence type="ECO:0000259" key="7">
    <source>
        <dbReference type="SMART" id="SM01070"/>
    </source>
</evidence>
<dbReference type="Pfam" id="PF03234">
    <property type="entry name" value="CDC37_N"/>
    <property type="match status" value="1"/>
</dbReference>
<dbReference type="Pfam" id="PF08564">
    <property type="entry name" value="CDC37_C"/>
    <property type="match status" value="1"/>
</dbReference>
<dbReference type="SUPFAM" id="SSF101391">
    <property type="entry name" value="Hsp90 co-chaperone CDC37"/>
    <property type="match status" value="1"/>
</dbReference>
<feature type="domain" description="Cdc37 Hsp90 binding" evidence="7">
    <location>
        <begin position="198"/>
        <end position="366"/>
    </location>
</feature>
<dbReference type="GO" id="GO:0019901">
    <property type="term" value="F:protein kinase binding"/>
    <property type="evidence" value="ECO:0007669"/>
    <property type="project" value="InterPro"/>
</dbReference>
<accession>A0A137P1V7</accession>
<dbReference type="InterPro" id="IPR013873">
    <property type="entry name" value="Cdc37_C"/>
</dbReference>